<feature type="transmembrane region" description="Helical" evidence="9">
    <location>
        <begin position="6"/>
        <end position="27"/>
    </location>
</feature>
<protein>
    <submittedName>
        <fullName evidence="11">Dihydrolipoamide dehydrogenase</fullName>
    </submittedName>
</protein>
<evidence type="ECO:0000256" key="6">
    <source>
        <dbReference type="ARBA" id="ARBA00023002"/>
    </source>
</evidence>
<dbReference type="Proteomes" id="UP000697995">
    <property type="component" value="Unassembled WGS sequence"/>
</dbReference>
<keyword evidence="12" id="KW-1185">Reference proteome</keyword>
<dbReference type="InterPro" id="IPR023753">
    <property type="entry name" value="FAD/NAD-binding_dom"/>
</dbReference>
<evidence type="ECO:0000256" key="1">
    <source>
        <dbReference type="ARBA" id="ARBA00001974"/>
    </source>
</evidence>
<evidence type="ECO:0000313" key="11">
    <source>
        <dbReference type="EMBL" id="MBK1657840.1"/>
    </source>
</evidence>
<comment type="similarity">
    <text evidence="2">Belongs to the class-I pyridine nucleotide-disulfide oxidoreductase family.</text>
</comment>
<keyword evidence="9" id="KW-0812">Transmembrane</keyword>
<accession>A0ABS1CTM9</accession>
<keyword evidence="5" id="KW-0521">NADP</keyword>
<keyword evidence="9" id="KW-1133">Transmembrane helix</keyword>
<keyword evidence="4" id="KW-0274">FAD</keyword>
<dbReference type="PRINTS" id="PR00368">
    <property type="entry name" value="FADPNR"/>
</dbReference>
<keyword evidence="8" id="KW-0676">Redox-active center</keyword>
<evidence type="ECO:0000259" key="10">
    <source>
        <dbReference type="Pfam" id="PF07992"/>
    </source>
</evidence>
<gene>
    <name evidence="11" type="ORF">CKO45_06300</name>
</gene>
<dbReference type="PANTHER" id="PTHR43014">
    <property type="entry name" value="MERCURIC REDUCTASE"/>
    <property type="match status" value="1"/>
</dbReference>
<evidence type="ECO:0000256" key="3">
    <source>
        <dbReference type="ARBA" id="ARBA00022630"/>
    </source>
</evidence>
<sequence>MPDFDVAVIGAGAAGLSVAAICAGLGLKVALIERGRMGGDCLNFGCVPSKALLAAAHAAAEARRAGTYGIRLPPPEVDWPAVRAHVHGAIARIAPNDSAARYRGMGVTVIEATARFVAADAIEAGGRTYSFRRCVIAAGSAAVVPDIPGLAAVPYLTNETLFEVEERPGHLLILGGGPIGLEMAQAHARLGCRVTVVEAAPRIAAREDEELALQLRTALAADGVAFREGAKVVRVEAGPALVLEDGSRIEGTHLLLAAGRAPRLDSLGLAAAGVEA</sequence>
<comment type="cofactor">
    <cofactor evidence="1">
        <name>FAD</name>
        <dbReference type="ChEBI" id="CHEBI:57692"/>
    </cofactor>
</comment>
<name>A0ABS1CTM9_9PROT</name>
<dbReference type="InterPro" id="IPR036188">
    <property type="entry name" value="FAD/NAD-bd_sf"/>
</dbReference>
<keyword evidence="9" id="KW-0472">Membrane</keyword>
<dbReference type="PROSITE" id="PS00076">
    <property type="entry name" value="PYRIDINE_REDOX_1"/>
    <property type="match status" value="1"/>
</dbReference>
<dbReference type="Gene3D" id="3.50.50.60">
    <property type="entry name" value="FAD/NAD(P)-binding domain"/>
    <property type="match status" value="2"/>
</dbReference>
<evidence type="ECO:0000256" key="2">
    <source>
        <dbReference type="ARBA" id="ARBA00007532"/>
    </source>
</evidence>
<feature type="domain" description="FAD/NAD(P)-binding" evidence="10">
    <location>
        <begin position="4"/>
        <end position="275"/>
    </location>
</feature>
<organism evidence="11 12">
    <name type="scientific">Paracraurococcus ruber</name>
    <dbReference type="NCBI Taxonomy" id="77675"/>
    <lineage>
        <taxon>Bacteria</taxon>
        <taxon>Pseudomonadati</taxon>
        <taxon>Pseudomonadota</taxon>
        <taxon>Alphaproteobacteria</taxon>
        <taxon>Acetobacterales</taxon>
        <taxon>Roseomonadaceae</taxon>
        <taxon>Paracraurococcus</taxon>
    </lineage>
</organism>
<proteinExistence type="inferred from homology"/>
<feature type="non-terminal residue" evidence="11">
    <location>
        <position position="276"/>
    </location>
</feature>
<evidence type="ECO:0000256" key="4">
    <source>
        <dbReference type="ARBA" id="ARBA00022827"/>
    </source>
</evidence>
<evidence type="ECO:0000256" key="7">
    <source>
        <dbReference type="ARBA" id="ARBA00023157"/>
    </source>
</evidence>
<evidence type="ECO:0000313" key="12">
    <source>
        <dbReference type="Proteomes" id="UP000697995"/>
    </source>
</evidence>
<evidence type="ECO:0000256" key="9">
    <source>
        <dbReference type="SAM" id="Phobius"/>
    </source>
</evidence>
<dbReference type="RefSeq" id="WP_200305390.1">
    <property type="nucleotide sequence ID" value="NZ_NRSG01000030.1"/>
</dbReference>
<keyword evidence="3" id="KW-0285">Flavoprotein</keyword>
<dbReference type="PANTHER" id="PTHR43014:SF2">
    <property type="entry name" value="MERCURIC REDUCTASE"/>
    <property type="match status" value="1"/>
</dbReference>
<dbReference type="Pfam" id="PF07992">
    <property type="entry name" value="Pyr_redox_2"/>
    <property type="match status" value="1"/>
</dbReference>
<evidence type="ECO:0000256" key="8">
    <source>
        <dbReference type="ARBA" id="ARBA00023284"/>
    </source>
</evidence>
<keyword evidence="7" id="KW-1015">Disulfide bond</keyword>
<evidence type="ECO:0000256" key="5">
    <source>
        <dbReference type="ARBA" id="ARBA00022857"/>
    </source>
</evidence>
<dbReference type="EMBL" id="NRSG01000030">
    <property type="protein sequence ID" value="MBK1657840.1"/>
    <property type="molecule type" value="Genomic_DNA"/>
</dbReference>
<comment type="caution">
    <text evidence="11">The sequence shown here is derived from an EMBL/GenBank/DDBJ whole genome shotgun (WGS) entry which is preliminary data.</text>
</comment>
<reference evidence="11 12" key="1">
    <citation type="journal article" date="2020" name="Microorganisms">
        <title>Osmotic Adaptation and Compatible Solute Biosynthesis of Phototrophic Bacteria as Revealed from Genome Analyses.</title>
        <authorList>
            <person name="Imhoff J.F."/>
            <person name="Rahn T."/>
            <person name="Kunzel S."/>
            <person name="Keller A."/>
            <person name="Neulinger S.C."/>
        </authorList>
    </citation>
    <scope>NUCLEOTIDE SEQUENCE [LARGE SCALE GENOMIC DNA]</scope>
    <source>
        <strain evidence="11 12">DSM 15382</strain>
    </source>
</reference>
<dbReference type="PRINTS" id="PR00411">
    <property type="entry name" value="PNDRDTASEI"/>
</dbReference>
<keyword evidence="6" id="KW-0560">Oxidoreductase</keyword>
<dbReference type="SUPFAM" id="SSF51905">
    <property type="entry name" value="FAD/NAD(P)-binding domain"/>
    <property type="match status" value="1"/>
</dbReference>
<dbReference type="InterPro" id="IPR012999">
    <property type="entry name" value="Pyr_OxRdtase_I_AS"/>
</dbReference>